<dbReference type="AlphaFoldDB" id="A0A067MX73"/>
<proteinExistence type="predicted"/>
<gene>
    <name evidence="1" type="ORF">BOTBODRAFT_130432</name>
</gene>
<dbReference type="OrthoDB" id="341421at2759"/>
<protein>
    <submittedName>
        <fullName evidence="1">Uncharacterized protein</fullName>
    </submittedName>
</protein>
<dbReference type="InParanoid" id="A0A067MX73"/>
<reference evidence="2" key="1">
    <citation type="journal article" date="2014" name="Proc. Natl. Acad. Sci. U.S.A.">
        <title>Extensive sampling of basidiomycete genomes demonstrates inadequacy of the white-rot/brown-rot paradigm for wood decay fungi.</title>
        <authorList>
            <person name="Riley R."/>
            <person name="Salamov A.A."/>
            <person name="Brown D.W."/>
            <person name="Nagy L.G."/>
            <person name="Floudas D."/>
            <person name="Held B.W."/>
            <person name="Levasseur A."/>
            <person name="Lombard V."/>
            <person name="Morin E."/>
            <person name="Otillar R."/>
            <person name="Lindquist E.A."/>
            <person name="Sun H."/>
            <person name="LaButti K.M."/>
            <person name="Schmutz J."/>
            <person name="Jabbour D."/>
            <person name="Luo H."/>
            <person name="Baker S.E."/>
            <person name="Pisabarro A.G."/>
            <person name="Walton J.D."/>
            <person name="Blanchette R.A."/>
            <person name="Henrissat B."/>
            <person name="Martin F."/>
            <person name="Cullen D."/>
            <person name="Hibbett D.S."/>
            <person name="Grigoriev I.V."/>
        </authorList>
    </citation>
    <scope>NUCLEOTIDE SEQUENCE [LARGE SCALE GENOMIC DNA]</scope>
    <source>
        <strain evidence="2">FD-172 SS1</strain>
    </source>
</reference>
<evidence type="ECO:0000313" key="1">
    <source>
        <dbReference type="EMBL" id="KDQ16161.1"/>
    </source>
</evidence>
<accession>A0A067MX73</accession>
<name>A0A067MX73_BOTB1</name>
<evidence type="ECO:0000313" key="2">
    <source>
        <dbReference type="Proteomes" id="UP000027195"/>
    </source>
</evidence>
<keyword evidence="2" id="KW-1185">Reference proteome</keyword>
<dbReference type="Proteomes" id="UP000027195">
    <property type="component" value="Unassembled WGS sequence"/>
</dbReference>
<organism evidence="1 2">
    <name type="scientific">Botryobasidium botryosum (strain FD-172 SS1)</name>
    <dbReference type="NCBI Taxonomy" id="930990"/>
    <lineage>
        <taxon>Eukaryota</taxon>
        <taxon>Fungi</taxon>
        <taxon>Dikarya</taxon>
        <taxon>Basidiomycota</taxon>
        <taxon>Agaricomycotina</taxon>
        <taxon>Agaricomycetes</taxon>
        <taxon>Cantharellales</taxon>
        <taxon>Botryobasidiaceae</taxon>
        <taxon>Botryobasidium</taxon>
    </lineage>
</organism>
<dbReference type="HOGENOM" id="CLU_145565_1_0_1"/>
<sequence length="118" mass="13588">MIVVNDWCFCKAHGSEYCARCTCDYRLVNNARFEDELDEEARWSFNLDERVPQNAYVAGAIAVAPNSESYKCQRHGSIDCHACFDWVGQVHKEIDEAASTEKWLQKRARWADRVGPNN</sequence>
<dbReference type="EMBL" id="KL198029">
    <property type="protein sequence ID" value="KDQ16161.1"/>
    <property type="molecule type" value="Genomic_DNA"/>
</dbReference>